<feature type="transmembrane region" description="Helical" evidence="1">
    <location>
        <begin position="41"/>
        <end position="61"/>
    </location>
</feature>
<sequence length="117" mass="12887">MDIAGETPVAGKEHDDLGGWRRRCCCLLLSMLRLLFGSSGISFFFFFVVTVLACFTSVLLYTHVSLETSMDSLGSHIIRSKQSGRIDSFCCFLDSFSFSLFENTASDFASSSCLCSC</sequence>
<reference evidence="2" key="1">
    <citation type="journal article" date="2012" name="Nature">
        <title>The tomato genome sequence provides insights into fleshy fruit evolution.</title>
        <authorList>
            <consortium name="Tomato Genome Consortium"/>
        </authorList>
    </citation>
    <scope>NUCLEOTIDE SEQUENCE [LARGE SCALE GENOMIC DNA]</scope>
    <source>
        <strain evidence="2">cv. Heinz 1706</strain>
    </source>
</reference>
<dbReference type="EnsemblPlants" id="Solyc12g014030.1.1">
    <property type="protein sequence ID" value="Solyc12g014030.1.1.1"/>
    <property type="gene ID" value="Solyc12g014030.1"/>
</dbReference>
<evidence type="ECO:0000313" key="2">
    <source>
        <dbReference type="EnsemblPlants" id="Solyc12g014030.1.1.1"/>
    </source>
</evidence>
<keyword evidence="1" id="KW-1133">Transmembrane helix</keyword>
<dbReference type="InParanoid" id="A0A3Q7J4Z0"/>
<name>A0A3Q7J4Z0_SOLLC</name>
<evidence type="ECO:0000313" key="3">
    <source>
        <dbReference type="Proteomes" id="UP000004994"/>
    </source>
</evidence>
<organism evidence="2">
    <name type="scientific">Solanum lycopersicum</name>
    <name type="common">Tomato</name>
    <name type="synonym">Lycopersicon esculentum</name>
    <dbReference type="NCBI Taxonomy" id="4081"/>
    <lineage>
        <taxon>Eukaryota</taxon>
        <taxon>Viridiplantae</taxon>
        <taxon>Streptophyta</taxon>
        <taxon>Embryophyta</taxon>
        <taxon>Tracheophyta</taxon>
        <taxon>Spermatophyta</taxon>
        <taxon>Magnoliopsida</taxon>
        <taxon>eudicotyledons</taxon>
        <taxon>Gunneridae</taxon>
        <taxon>Pentapetalae</taxon>
        <taxon>asterids</taxon>
        <taxon>lamiids</taxon>
        <taxon>Solanales</taxon>
        <taxon>Solanaceae</taxon>
        <taxon>Solanoideae</taxon>
        <taxon>Solaneae</taxon>
        <taxon>Solanum</taxon>
        <taxon>Solanum subgen. Lycopersicon</taxon>
    </lineage>
</organism>
<dbReference type="AlphaFoldDB" id="A0A3Q7J4Z0"/>
<dbReference type="SMR" id="A0A3Q7J4Z0"/>
<dbReference type="Proteomes" id="UP000004994">
    <property type="component" value="Chromosome 12"/>
</dbReference>
<proteinExistence type="predicted"/>
<evidence type="ECO:0000256" key="1">
    <source>
        <dbReference type="SAM" id="Phobius"/>
    </source>
</evidence>
<accession>A0A3Q7J4Z0</accession>
<protein>
    <submittedName>
        <fullName evidence="2">Uncharacterized protein</fullName>
    </submittedName>
</protein>
<keyword evidence="1" id="KW-0812">Transmembrane</keyword>
<reference evidence="2" key="2">
    <citation type="submission" date="2019-01" db="UniProtKB">
        <authorList>
            <consortium name="EnsemblPlants"/>
        </authorList>
    </citation>
    <scope>IDENTIFICATION</scope>
    <source>
        <strain evidence="2">cv. Heinz 1706</strain>
    </source>
</reference>
<dbReference type="PaxDb" id="4081-Solyc12g014030.1.1"/>
<keyword evidence="1" id="KW-0472">Membrane</keyword>
<keyword evidence="3" id="KW-1185">Reference proteome</keyword>
<dbReference type="Gramene" id="Solyc12g014030.1.1">
    <property type="protein sequence ID" value="Solyc12g014030.1.1.1"/>
    <property type="gene ID" value="Solyc12g014030.1"/>
</dbReference>